<accession>A0A3P6CWN0</accession>
<proteinExistence type="predicted"/>
<organism evidence="1">
    <name type="scientific">Brassica oleracea</name>
    <name type="common">Wild cabbage</name>
    <dbReference type="NCBI Taxonomy" id="3712"/>
    <lineage>
        <taxon>Eukaryota</taxon>
        <taxon>Viridiplantae</taxon>
        <taxon>Streptophyta</taxon>
        <taxon>Embryophyta</taxon>
        <taxon>Tracheophyta</taxon>
        <taxon>Spermatophyta</taxon>
        <taxon>Magnoliopsida</taxon>
        <taxon>eudicotyledons</taxon>
        <taxon>Gunneridae</taxon>
        <taxon>Pentapetalae</taxon>
        <taxon>rosids</taxon>
        <taxon>malvids</taxon>
        <taxon>Brassicales</taxon>
        <taxon>Brassicaceae</taxon>
        <taxon>Brassiceae</taxon>
        <taxon>Brassica</taxon>
    </lineage>
</organism>
<reference evidence="1" key="1">
    <citation type="submission" date="2018-11" db="EMBL/GenBank/DDBJ databases">
        <authorList>
            <consortium name="Genoscope - CEA"/>
            <person name="William W."/>
        </authorList>
    </citation>
    <scope>NUCLEOTIDE SEQUENCE</scope>
</reference>
<evidence type="ECO:0000313" key="1">
    <source>
        <dbReference type="EMBL" id="VDD19986.1"/>
    </source>
</evidence>
<dbReference type="EMBL" id="LR031874">
    <property type="protein sequence ID" value="VDD19986.1"/>
    <property type="molecule type" value="Genomic_DNA"/>
</dbReference>
<gene>
    <name evidence="1" type="ORF">BOLC2T07000H</name>
</gene>
<name>A0A3P6CWN0_BRAOL</name>
<sequence>MEANLDPSSSGSLLQLRLRRLLAFKAPRCRLETRCSLG</sequence>
<protein>
    <submittedName>
        <fullName evidence="1">Uncharacterized protein</fullName>
    </submittedName>
</protein>
<dbReference type="AlphaFoldDB" id="A0A3P6CWN0"/>